<evidence type="ECO:0000313" key="18">
    <source>
        <dbReference type="EMBL" id="SNZ10789.1"/>
    </source>
</evidence>
<dbReference type="SUPFAM" id="SSF53850">
    <property type="entry name" value="Periplasmic binding protein-like II"/>
    <property type="match status" value="1"/>
</dbReference>
<dbReference type="AlphaFoldDB" id="A0A285NMV6"/>
<evidence type="ECO:0000256" key="15">
    <source>
        <dbReference type="ARBA" id="ARBA00024861"/>
    </source>
</evidence>
<feature type="domain" description="ATP phosphoribosyltransferase catalytic" evidence="17">
    <location>
        <begin position="49"/>
        <end position="201"/>
    </location>
</feature>
<dbReference type="RefSeq" id="WP_096599903.1">
    <property type="nucleotide sequence ID" value="NZ_OBEN01000001.1"/>
</dbReference>
<keyword evidence="11 16" id="KW-0808">Transferase</keyword>
<evidence type="ECO:0000256" key="12">
    <source>
        <dbReference type="ARBA" id="ARBA00022741"/>
    </source>
</evidence>
<dbReference type="Proteomes" id="UP000218627">
    <property type="component" value="Unassembled WGS sequence"/>
</dbReference>
<dbReference type="PANTHER" id="PTHR21403:SF8">
    <property type="entry name" value="ATP PHOSPHORIBOSYLTRANSFERASE"/>
    <property type="match status" value="1"/>
</dbReference>
<dbReference type="CDD" id="cd13595">
    <property type="entry name" value="PBP2_HisGs"/>
    <property type="match status" value="1"/>
</dbReference>
<dbReference type="EMBL" id="OBEN01000001">
    <property type="protein sequence ID" value="SNZ10789.1"/>
    <property type="molecule type" value="Genomic_DNA"/>
</dbReference>
<evidence type="ECO:0000256" key="13">
    <source>
        <dbReference type="ARBA" id="ARBA00022840"/>
    </source>
</evidence>
<dbReference type="InterPro" id="IPR001348">
    <property type="entry name" value="ATP_PRibTrfase_HisG"/>
</dbReference>
<dbReference type="Pfam" id="PF01634">
    <property type="entry name" value="HisG"/>
    <property type="match status" value="1"/>
</dbReference>
<dbReference type="PROSITE" id="PS01316">
    <property type="entry name" value="ATP_P_PHORIBOSYLTR"/>
    <property type="match status" value="1"/>
</dbReference>
<dbReference type="FunFam" id="3.40.190.10:FF:000008">
    <property type="entry name" value="ATP phosphoribosyltransferase"/>
    <property type="match status" value="1"/>
</dbReference>
<comment type="similarity">
    <text evidence="4 16">Belongs to the ATP phosphoribosyltransferase family. Short subfamily.</text>
</comment>
<dbReference type="GO" id="GO:0005737">
    <property type="term" value="C:cytoplasm"/>
    <property type="evidence" value="ECO:0007669"/>
    <property type="project" value="UniProtKB-SubCell"/>
</dbReference>
<keyword evidence="14 16" id="KW-0368">Histidine biosynthesis</keyword>
<comment type="pathway">
    <text evidence="3 16">Amino-acid biosynthesis; L-histidine biosynthesis; L-histidine from 5-phospho-alpha-D-ribose 1-diphosphate: step 1/9.</text>
</comment>
<dbReference type="NCBIfam" id="TIGR00070">
    <property type="entry name" value="hisG"/>
    <property type="match status" value="1"/>
</dbReference>
<comment type="domain">
    <text evidence="16">Lacks the C-terminal regulatory region which is replaced by HisZ.</text>
</comment>
<keyword evidence="19" id="KW-1185">Reference proteome</keyword>
<evidence type="ECO:0000256" key="3">
    <source>
        <dbReference type="ARBA" id="ARBA00004667"/>
    </source>
</evidence>
<dbReference type="OrthoDB" id="9801867at2"/>
<keyword evidence="8 16" id="KW-0963">Cytoplasm</keyword>
<dbReference type="InterPro" id="IPR013820">
    <property type="entry name" value="ATP_PRibTrfase_cat"/>
</dbReference>
<evidence type="ECO:0000256" key="16">
    <source>
        <dbReference type="HAMAP-Rule" id="MF_01018"/>
    </source>
</evidence>
<dbReference type="Gene3D" id="3.40.190.10">
    <property type="entry name" value="Periplasmic binding protein-like II"/>
    <property type="match status" value="2"/>
</dbReference>
<evidence type="ECO:0000256" key="6">
    <source>
        <dbReference type="ARBA" id="ARBA00011946"/>
    </source>
</evidence>
<evidence type="ECO:0000313" key="19">
    <source>
        <dbReference type="Proteomes" id="UP000218627"/>
    </source>
</evidence>
<keyword evidence="10 16" id="KW-0328">Glycosyltransferase</keyword>
<dbReference type="GO" id="GO:0005524">
    <property type="term" value="F:ATP binding"/>
    <property type="evidence" value="ECO:0007669"/>
    <property type="project" value="UniProtKB-KW"/>
</dbReference>
<comment type="subcellular location">
    <subcellularLocation>
        <location evidence="2 16">Cytoplasm</location>
    </subcellularLocation>
</comment>
<evidence type="ECO:0000256" key="5">
    <source>
        <dbReference type="ARBA" id="ARBA00011496"/>
    </source>
</evidence>
<proteinExistence type="inferred from homology"/>
<evidence type="ECO:0000256" key="1">
    <source>
        <dbReference type="ARBA" id="ARBA00000915"/>
    </source>
</evidence>
<evidence type="ECO:0000259" key="17">
    <source>
        <dbReference type="Pfam" id="PF01634"/>
    </source>
</evidence>
<reference evidence="19" key="1">
    <citation type="submission" date="2017-09" db="EMBL/GenBank/DDBJ databases">
        <authorList>
            <person name="Varghese N."/>
            <person name="Submissions S."/>
        </authorList>
    </citation>
    <scope>NUCLEOTIDE SEQUENCE [LARGE SCALE GENOMIC DNA]</scope>
    <source>
        <strain evidence="19">DSM 2913</strain>
    </source>
</reference>
<evidence type="ECO:0000256" key="9">
    <source>
        <dbReference type="ARBA" id="ARBA00022605"/>
    </source>
</evidence>
<dbReference type="HAMAP" id="MF_01018">
    <property type="entry name" value="HisG_Short"/>
    <property type="match status" value="1"/>
</dbReference>
<keyword evidence="13 16" id="KW-0067">ATP-binding</keyword>
<dbReference type="GO" id="GO:0000105">
    <property type="term" value="P:L-histidine biosynthetic process"/>
    <property type="evidence" value="ECO:0007669"/>
    <property type="project" value="UniProtKB-UniRule"/>
</dbReference>
<organism evidence="18 19">
    <name type="scientific">Hydrogenobacter hydrogenophilus</name>
    <dbReference type="NCBI Taxonomy" id="35835"/>
    <lineage>
        <taxon>Bacteria</taxon>
        <taxon>Pseudomonadati</taxon>
        <taxon>Aquificota</taxon>
        <taxon>Aquificia</taxon>
        <taxon>Aquificales</taxon>
        <taxon>Aquificaceae</taxon>
        <taxon>Hydrogenobacter</taxon>
    </lineage>
</organism>
<evidence type="ECO:0000256" key="8">
    <source>
        <dbReference type="ARBA" id="ARBA00022490"/>
    </source>
</evidence>
<keyword evidence="12 16" id="KW-0547">Nucleotide-binding</keyword>
<keyword evidence="9 16" id="KW-0028">Amino-acid biosynthesis</keyword>
<dbReference type="InterPro" id="IPR018198">
    <property type="entry name" value="ATP_PRibTrfase_CS"/>
</dbReference>
<accession>A0A285NMV6</accession>
<evidence type="ECO:0000256" key="2">
    <source>
        <dbReference type="ARBA" id="ARBA00004496"/>
    </source>
</evidence>
<comment type="function">
    <text evidence="15 16">Catalyzes the condensation of ATP and 5-phosphoribose 1-diphosphate to form N'-(5'-phosphoribosyl)-ATP (PR-ATP). Has a crucial role in the pathway because the rate of histidine biosynthesis seems to be controlled primarily by regulation of HisG enzymatic activity.</text>
</comment>
<evidence type="ECO:0000256" key="11">
    <source>
        <dbReference type="ARBA" id="ARBA00022679"/>
    </source>
</evidence>
<evidence type="ECO:0000256" key="14">
    <source>
        <dbReference type="ARBA" id="ARBA00023102"/>
    </source>
</evidence>
<dbReference type="PANTHER" id="PTHR21403">
    <property type="entry name" value="ATP PHOSPHORIBOSYLTRANSFERASE ATP-PRTASE"/>
    <property type="match status" value="1"/>
</dbReference>
<evidence type="ECO:0000256" key="7">
    <source>
        <dbReference type="ARBA" id="ARBA00020998"/>
    </source>
</evidence>
<dbReference type="EC" id="2.4.2.17" evidence="6 16"/>
<sequence>MSLTIALPKGRLFEESVELLLKRGIISKPIKEGRKLLIECHPFKFLLVKPADVPVYVENGVADLGIAGYDVLLEREPNLYTLLDLGIGFCRIVVAGREESKERYFKETYIKVATKYPRIAQSFFSKMGIKSKILYLSGSVELAPTIGLADYILDIVQTGRTLKENNLVIIEEVAQSTARLVCNKASYRNKHKQVLEFFNKLK</sequence>
<evidence type="ECO:0000256" key="4">
    <source>
        <dbReference type="ARBA" id="ARBA00009489"/>
    </source>
</evidence>
<gene>
    <name evidence="16" type="primary">hisG</name>
    <name evidence="18" type="ORF">SAMN06265353_0051</name>
</gene>
<dbReference type="GO" id="GO:0003879">
    <property type="term" value="F:ATP phosphoribosyltransferase activity"/>
    <property type="evidence" value="ECO:0007669"/>
    <property type="project" value="UniProtKB-UniRule"/>
</dbReference>
<dbReference type="InterPro" id="IPR024893">
    <property type="entry name" value="ATP_PRibTrfase_HisG_short"/>
</dbReference>
<protein>
    <recommendedName>
        <fullName evidence="7 16">ATP phosphoribosyltransferase</fullName>
        <shortName evidence="16">ATP-PRT</shortName>
        <shortName evidence="16">ATP-PRTase</shortName>
        <ecNumber evidence="6 16">2.4.2.17</ecNumber>
    </recommendedName>
</protein>
<name>A0A285NMV6_9AQUI</name>
<evidence type="ECO:0000256" key="10">
    <source>
        <dbReference type="ARBA" id="ARBA00022676"/>
    </source>
</evidence>
<comment type="catalytic activity">
    <reaction evidence="1 16">
        <text>1-(5-phospho-beta-D-ribosyl)-ATP + diphosphate = 5-phospho-alpha-D-ribose 1-diphosphate + ATP</text>
        <dbReference type="Rhea" id="RHEA:18473"/>
        <dbReference type="ChEBI" id="CHEBI:30616"/>
        <dbReference type="ChEBI" id="CHEBI:33019"/>
        <dbReference type="ChEBI" id="CHEBI:58017"/>
        <dbReference type="ChEBI" id="CHEBI:73183"/>
        <dbReference type="EC" id="2.4.2.17"/>
    </reaction>
</comment>
<comment type="subunit">
    <text evidence="5 16">Heteromultimer composed of HisG and HisZ subunits.</text>
</comment>
<dbReference type="UniPathway" id="UPA00031">
    <property type="reaction ID" value="UER00006"/>
</dbReference>